<proteinExistence type="predicted"/>
<dbReference type="EnsemblMetazoa" id="GPPI039676-RA">
    <property type="protein sequence ID" value="GPPI039676-PA"/>
    <property type="gene ID" value="GPPI039676"/>
</dbReference>
<name>A0A1B0BT34_9MUSC</name>
<accession>A0A1B0BT34</accession>
<evidence type="ECO:0000313" key="2">
    <source>
        <dbReference type="Proteomes" id="UP000092460"/>
    </source>
</evidence>
<organism evidence="1 2">
    <name type="scientific">Glossina palpalis gambiensis</name>
    <dbReference type="NCBI Taxonomy" id="67801"/>
    <lineage>
        <taxon>Eukaryota</taxon>
        <taxon>Metazoa</taxon>
        <taxon>Ecdysozoa</taxon>
        <taxon>Arthropoda</taxon>
        <taxon>Hexapoda</taxon>
        <taxon>Insecta</taxon>
        <taxon>Pterygota</taxon>
        <taxon>Neoptera</taxon>
        <taxon>Endopterygota</taxon>
        <taxon>Diptera</taxon>
        <taxon>Brachycera</taxon>
        <taxon>Muscomorpha</taxon>
        <taxon>Hippoboscoidea</taxon>
        <taxon>Glossinidae</taxon>
        <taxon>Glossina</taxon>
    </lineage>
</organism>
<dbReference type="VEuPathDB" id="VectorBase:GPPI039676"/>
<dbReference type="AlphaFoldDB" id="A0A1B0BT34"/>
<protein>
    <submittedName>
        <fullName evidence="1">Uncharacterized protein</fullName>
    </submittedName>
</protein>
<evidence type="ECO:0000313" key="1">
    <source>
        <dbReference type="EnsemblMetazoa" id="GPPI039676-PA"/>
    </source>
</evidence>
<keyword evidence="2" id="KW-1185">Reference proteome</keyword>
<dbReference type="EMBL" id="JXJN01019972">
    <property type="status" value="NOT_ANNOTATED_CDS"/>
    <property type="molecule type" value="Genomic_DNA"/>
</dbReference>
<reference evidence="2" key="1">
    <citation type="submission" date="2015-01" db="EMBL/GenBank/DDBJ databases">
        <authorList>
            <person name="Aksoy S."/>
            <person name="Warren W."/>
            <person name="Wilson R.K."/>
        </authorList>
    </citation>
    <scope>NUCLEOTIDE SEQUENCE [LARGE SCALE GENOMIC DNA]</scope>
    <source>
        <strain evidence="2">IAEA</strain>
    </source>
</reference>
<reference evidence="1" key="2">
    <citation type="submission" date="2020-05" db="UniProtKB">
        <authorList>
            <consortium name="EnsemblMetazoa"/>
        </authorList>
    </citation>
    <scope>IDENTIFICATION</scope>
    <source>
        <strain evidence="1">IAEA</strain>
    </source>
</reference>
<sequence>MLLVLGRIRGIRNNKDNVAKYLPLCMEKIKRELRQQIINVKCSAVAKLTYVWFCCSKHIIIGDIGWNPVT</sequence>
<dbReference type="Proteomes" id="UP000092460">
    <property type="component" value="Unassembled WGS sequence"/>
</dbReference>
<dbReference type="STRING" id="67801.A0A1B0BT34"/>